<reference evidence="12 13" key="2">
    <citation type="journal article" date="2016" name="ISME J.">
        <title>Heterogeneous composition of key metabolic gene clusters in a vent mussel symbiont population.</title>
        <authorList>
            <person name="Ikuta T."/>
            <person name="Takaki Y."/>
            <person name="Nagai Y."/>
            <person name="Shimamura S."/>
            <person name="Tsuda M."/>
            <person name="Kawagucci S."/>
            <person name="Aoki Y."/>
            <person name="Inoue K."/>
            <person name="Teruya M."/>
            <person name="Satou K."/>
            <person name="Teruya K."/>
            <person name="Shimoji M."/>
            <person name="Tamotsu H."/>
            <person name="Hirano T."/>
            <person name="Maruyama T."/>
            <person name="Yoshida T."/>
        </authorList>
    </citation>
    <scope>NUCLEOTIDE SEQUENCE [LARGE SCALE GENOMIC DNA]</scope>
    <source>
        <strain evidence="12 13">Myojin Knoll</strain>
    </source>
</reference>
<evidence type="ECO:0000256" key="8">
    <source>
        <dbReference type="RuleBase" id="RU000489"/>
    </source>
</evidence>
<dbReference type="GO" id="GO:0006032">
    <property type="term" value="P:chitin catabolic process"/>
    <property type="evidence" value="ECO:0007669"/>
    <property type="project" value="UniProtKB-KW"/>
</dbReference>
<keyword evidence="3 8" id="KW-0378">Hydrolase</keyword>
<dbReference type="Gene3D" id="3.20.20.80">
    <property type="entry name" value="Glycosidases"/>
    <property type="match status" value="1"/>
</dbReference>
<keyword evidence="6 8" id="KW-0326">Glycosidase</keyword>
<sequence>MNKILSKITAPAVLSLSLIGAVNVHATSVAVKPSAYSDNLKNLPDPNVVGKPVKTKTPRYVYFEDRDYIIPEGREVSAYYATWGVYGGRDYKPSDVPVKKLSHVYVAFGSICGDNPGAYGGGSGSKTACSNMQSSNGGYWMPGIKSLSKGDLSLVDDVGAFWQKGGVGVGPITKGQMSGMIDWKTRNPNLKVIWSLGGWSYSRPFFEMASTEASRKQFVKSVVLWLSQPVMDFVDGIDIDWEFPGGLGLDSDVGDPSSDGANYVLLLEELREALDGLGKLKNDRHYDLSAAIGVGTDKLANFKASGAVVGDMLPYLDRLGLMTYDFSGGWSNTIGFNAGVDGKVANDAQTINGAIEILRNEHNVTDFSKVSLGVGFYGRGQKAAASITNPSKVPGMPSKGMSKRQGSVEEGVYSYFDLHKNILGENLDGINGWESYYYPEFKSNLVFNRQTGDVISYTSQQSIDDIVAYAKEIGAKGIFAWQIDDDNGMLLEKIHQSYGHSQEQIDDGTPWVFAPSCKAIFNANVEILAGAYSYHKGKVMESTSWTQSCDKGWQEAISYGDIDISDSSNYHLMDGVGRYALGAKNPGVYTGYNSNDDGNGNDDGNDNDNDNGNGNGNDDGNNNNTTLSAASWDVSKVYNTDDKASYKGKVYSAKWWSLGNPPPASEWKEIGIANNDNDNGNGNDNDNDNDNVNDNTSSADTWDSLQVYNNGDKVLYKGVVYSAKWWTQGNPPPAPEWGRVSAETDSSGVAIWKASDVYNGGDTIVHNGKKYTAKWWTQGNPPPASEWTEVK</sequence>
<feature type="compositionally biased region" description="Acidic residues" evidence="9">
    <location>
        <begin position="599"/>
        <end position="609"/>
    </location>
</feature>
<keyword evidence="7" id="KW-0624">Polysaccharide degradation</keyword>
<dbReference type="Proteomes" id="UP000067399">
    <property type="component" value="Chromosome"/>
</dbReference>
<feature type="region of interest" description="Disordered" evidence="9">
    <location>
        <begin position="591"/>
        <end position="627"/>
    </location>
</feature>
<dbReference type="GO" id="GO:0008843">
    <property type="term" value="F:endochitinase activity"/>
    <property type="evidence" value="ECO:0007669"/>
    <property type="project" value="UniProtKB-EC"/>
</dbReference>
<protein>
    <recommendedName>
        <fullName evidence="2">chitinase</fullName>
        <ecNumber evidence="2">3.2.1.14</ecNumber>
    </recommendedName>
</protein>
<name>A0A0P0UR86_9GAMM</name>
<dbReference type="CDD" id="cd12215">
    <property type="entry name" value="ChiC_BD"/>
    <property type="match status" value="3"/>
</dbReference>
<dbReference type="GO" id="GO:0000272">
    <property type="term" value="P:polysaccharide catabolic process"/>
    <property type="evidence" value="ECO:0007669"/>
    <property type="project" value="UniProtKB-KW"/>
</dbReference>
<feature type="compositionally biased region" description="Low complexity" evidence="9">
    <location>
        <begin position="674"/>
        <end position="684"/>
    </location>
</feature>
<evidence type="ECO:0000256" key="10">
    <source>
        <dbReference type="SAM" id="SignalP"/>
    </source>
</evidence>
<dbReference type="InterPro" id="IPR050314">
    <property type="entry name" value="Glycosyl_Hydrlase_18"/>
</dbReference>
<dbReference type="GO" id="GO:0005576">
    <property type="term" value="C:extracellular region"/>
    <property type="evidence" value="ECO:0007669"/>
    <property type="project" value="InterPro"/>
</dbReference>
<evidence type="ECO:0000313" key="12">
    <source>
        <dbReference type="EMBL" id="BAS67320.1"/>
    </source>
</evidence>
<dbReference type="SMART" id="SM00495">
    <property type="entry name" value="ChtBD3"/>
    <property type="match status" value="3"/>
</dbReference>
<dbReference type="Gene3D" id="2.10.10.20">
    <property type="entry name" value="Carbohydrate-binding module superfamily 5/12"/>
    <property type="match status" value="3"/>
</dbReference>
<dbReference type="STRING" id="1303921.BSEPE_0305"/>
<keyword evidence="10" id="KW-0732">Signal</keyword>
<evidence type="ECO:0000256" key="4">
    <source>
        <dbReference type="ARBA" id="ARBA00023024"/>
    </source>
</evidence>
<dbReference type="PANTHER" id="PTHR11177:SF317">
    <property type="entry name" value="CHITINASE 12-RELATED"/>
    <property type="match status" value="1"/>
</dbReference>
<dbReference type="EMBL" id="AP013042">
    <property type="protein sequence ID" value="BAS67320.1"/>
    <property type="molecule type" value="Genomic_DNA"/>
</dbReference>
<evidence type="ECO:0000256" key="2">
    <source>
        <dbReference type="ARBA" id="ARBA00012729"/>
    </source>
</evidence>
<evidence type="ECO:0000256" key="9">
    <source>
        <dbReference type="SAM" id="MobiDB-lite"/>
    </source>
</evidence>
<dbReference type="Pfam" id="PF00704">
    <property type="entry name" value="Glyco_hydro_18"/>
    <property type="match status" value="1"/>
</dbReference>
<dbReference type="Gene3D" id="3.10.50.10">
    <property type="match status" value="1"/>
</dbReference>
<dbReference type="GO" id="GO:0008061">
    <property type="term" value="F:chitin binding"/>
    <property type="evidence" value="ECO:0007669"/>
    <property type="project" value="InterPro"/>
</dbReference>
<dbReference type="GO" id="GO:0030246">
    <property type="term" value="F:carbohydrate binding"/>
    <property type="evidence" value="ECO:0007669"/>
    <property type="project" value="InterPro"/>
</dbReference>
<evidence type="ECO:0000256" key="1">
    <source>
        <dbReference type="ARBA" id="ARBA00000822"/>
    </source>
</evidence>
<evidence type="ECO:0000256" key="6">
    <source>
        <dbReference type="ARBA" id="ARBA00023295"/>
    </source>
</evidence>
<dbReference type="InterPro" id="IPR011583">
    <property type="entry name" value="Chitinase_II/V-like_cat"/>
</dbReference>
<dbReference type="PANTHER" id="PTHR11177">
    <property type="entry name" value="CHITINASE"/>
    <property type="match status" value="1"/>
</dbReference>
<keyword evidence="13" id="KW-1185">Reference proteome</keyword>
<keyword evidence="4" id="KW-0146">Chitin degradation</keyword>
<evidence type="ECO:0000256" key="7">
    <source>
        <dbReference type="ARBA" id="ARBA00023326"/>
    </source>
</evidence>
<dbReference type="InterPro" id="IPR029070">
    <property type="entry name" value="Chitinase_insertion_sf"/>
</dbReference>
<dbReference type="EC" id="3.2.1.14" evidence="2"/>
<feature type="compositionally biased region" description="Low complexity" evidence="9">
    <location>
        <begin position="610"/>
        <end position="624"/>
    </location>
</feature>
<evidence type="ECO:0000256" key="5">
    <source>
        <dbReference type="ARBA" id="ARBA00023277"/>
    </source>
</evidence>
<gene>
    <name evidence="12" type="ORF">BSEPE_0305</name>
</gene>
<dbReference type="SMART" id="SM00636">
    <property type="entry name" value="Glyco_18"/>
    <property type="match status" value="1"/>
</dbReference>
<dbReference type="InterPro" id="IPR001223">
    <property type="entry name" value="Glyco_hydro18_cat"/>
</dbReference>
<dbReference type="InterPro" id="IPR017853">
    <property type="entry name" value="GH"/>
</dbReference>
<evidence type="ECO:0000259" key="11">
    <source>
        <dbReference type="PROSITE" id="PS51910"/>
    </source>
</evidence>
<feature type="domain" description="GH18" evidence="11">
    <location>
        <begin position="74"/>
        <end position="501"/>
    </location>
</feature>
<dbReference type="InterPro" id="IPR001579">
    <property type="entry name" value="Glyco_hydro_18_chit_AS"/>
</dbReference>
<organism evidence="12 13">
    <name type="scientific">endosymbiont of Bathymodiolus septemdierum str. Myojin knoll</name>
    <dbReference type="NCBI Taxonomy" id="1303921"/>
    <lineage>
        <taxon>Bacteria</taxon>
        <taxon>Pseudomonadati</taxon>
        <taxon>Pseudomonadota</taxon>
        <taxon>Gammaproteobacteria</taxon>
        <taxon>sulfur-oxidizing symbionts</taxon>
    </lineage>
</organism>
<dbReference type="OrthoDB" id="9775889at2"/>
<dbReference type="InterPro" id="IPR036573">
    <property type="entry name" value="CBM_sf_5/12"/>
</dbReference>
<dbReference type="AlphaFoldDB" id="A0A0P0UR86"/>
<dbReference type="PROSITE" id="PS01095">
    <property type="entry name" value="GH18_1"/>
    <property type="match status" value="1"/>
</dbReference>
<reference evidence="12 13" key="1">
    <citation type="journal article" date="2000" name="Mar. Ecol. Prog. Ser.">
        <title>Phylogenetic characterization of endosymbionts in three hydrothermal vent mussels: influence on host distributions.</title>
        <authorList>
            <person name="Fujiwara Y."/>
            <person name="Takai K."/>
            <person name="Uematsu K."/>
            <person name="Tsuchida S."/>
            <person name="Hunt J.C."/>
            <person name="Hashimoto J."/>
        </authorList>
    </citation>
    <scope>NUCLEOTIDE SEQUENCE [LARGE SCALE GENOMIC DNA]</scope>
    <source>
        <strain evidence="12 13">Myojin Knoll</strain>
    </source>
</reference>
<keyword evidence="5" id="KW-0119">Carbohydrate metabolism</keyword>
<dbReference type="Pfam" id="PF02839">
    <property type="entry name" value="CBM_5_12"/>
    <property type="match status" value="3"/>
</dbReference>
<evidence type="ECO:0000256" key="3">
    <source>
        <dbReference type="ARBA" id="ARBA00022801"/>
    </source>
</evidence>
<evidence type="ECO:0000313" key="13">
    <source>
        <dbReference type="Proteomes" id="UP000067399"/>
    </source>
</evidence>
<accession>A0A0P0UR86</accession>
<feature type="chain" id="PRO_5006056031" description="chitinase" evidence="10">
    <location>
        <begin position="27"/>
        <end position="791"/>
    </location>
</feature>
<dbReference type="SUPFAM" id="SSF51445">
    <property type="entry name" value="(Trans)glycosidases"/>
    <property type="match status" value="1"/>
</dbReference>
<dbReference type="SUPFAM" id="SSF51055">
    <property type="entry name" value="Carbohydrate binding domain"/>
    <property type="match status" value="3"/>
</dbReference>
<dbReference type="InterPro" id="IPR003610">
    <property type="entry name" value="CBM5/12"/>
</dbReference>
<feature type="region of interest" description="Disordered" evidence="9">
    <location>
        <begin position="667"/>
        <end position="700"/>
    </location>
</feature>
<feature type="signal peptide" evidence="10">
    <location>
        <begin position="1"/>
        <end position="26"/>
    </location>
</feature>
<dbReference type="PROSITE" id="PS51910">
    <property type="entry name" value="GH18_2"/>
    <property type="match status" value="1"/>
</dbReference>
<proteinExistence type="predicted"/>
<dbReference type="RefSeq" id="WP_066043100.1">
    <property type="nucleotide sequence ID" value="NZ_AP013042.1"/>
</dbReference>
<comment type="catalytic activity">
    <reaction evidence="1">
        <text>Random endo-hydrolysis of N-acetyl-beta-D-glucosaminide (1-&gt;4)-beta-linkages in chitin and chitodextrins.</text>
        <dbReference type="EC" id="3.2.1.14"/>
    </reaction>
</comment>
<dbReference type="KEGG" id="ebh:BSEPE_0305"/>